<dbReference type="STRING" id="356305.SAMN05421841_3750"/>
<gene>
    <name evidence="2" type="ORF">SAMN05421841_3750</name>
</gene>
<evidence type="ECO:0000313" key="2">
    <source>
        <dbReference type="EMBL" id="SEW48223.1"/>
    </source>
</evidence>
<reference evidence="3" key="1">
    <citation type="submission" date="2016-10" db="EMBL/GenBank/DDBJ databases">
        <authorList>
            <person name="Varghese N."/>
            <person name="Submissions S."/>
        </authorList>
    </citation>
    <scope>NUCLEOTIDE SEQUENCE [LARGE SCALE GENOMIC DNA]</scope>
    <source>
        <strain evidence="3">DSM 17724</strain>
    </source>
</reference>
<protein>
    <submittedName>
        <fullName evidence="2">Polyisoprenoid-binding protein YceI</fullName>
    </submittedName>
</protein>
<dbReference type="Proteomes" id="UP000199469">
    <property type="component" value="Unassembled WGS sequence"/>
</dbReference>
<name>A0A1I0S1B7_9FLAO</name>
<dbReference type="SMART" id="SM00867">
    <property type="entry name" value="YceI"/>
    <property type="match status" value="1"/>
</dbReference>
<dbReference type="InterPro" id="IPR036761">
    <property type="entry name" value="TTHA0802/YceI-like_sf"/>
</dbReference>
<dbReference type="AlphaFoldDB" id="A0A1I0S1B7"/>
<dbReference type="SUPFAM" id="SSF101874">
    <property type="entry name" value="YceI-like"/>
    <property type="match status" value="1"/>
</dbReference>
<dbReference type="EMBL" id="FOIU01000003">
    <property type="protein sequence ID" value="SEW48223.1"/>
    <property type="molecule type" value="Genomic_DNA"/>
</dbReference>
<dbReference type="Pfam" id="PF04264">
    <property type="entry name" value="YceI"/>
    <property type="match status" value="1"/>
</dbReference>
<organism evidence="2 3">
    <name type="scientific">Chryseobacterium wanjuense</name>
    <dbReference type="NCBI Taxonomy" id="356305"/>
    <lineage>
        <taxon>Bacteria</taxon>
        <taxon>Pseudomonadati</taxon>
        <taxon>Bacteroidota</taxon>
        <taxon>Flavobacteriia</taxon>
        <taxon>Flavobacteriales</taxon>
        <taxon>Weeksellaceae</taxon>
        <taxon>Chryseobacterium group</taxon>
        <taxon>Chryseobacterium</taxon>
    </lineage>
</organism>
<sequence length="240" mass="26685">MFLGKEHFFYYISGYIKKLKIMKRKLFSLVIPAFFATAVVISCKKDKPLSSETNEVTTTKDGNQYAIDTLNSKVEWKGYKILKSENTSHFGTIKFESGDVTIKDGKLESGKFVADMNSLTSVDLKDDAEQLGKLNGHLKSGDFFEVEKFPTASYEITKVTPSAEGDYNTLLDGNLTIKGITKPVQFKANVSVKEGEASIATEPKDINREEFGVKFQAPAENGVIKNEVTLQINVKALEKK</sequence>
<accession>A0A1I0S1B7</accession>
<dbReference type="Gene3D" id="2.40.128.110">
    <property type="entry name" value="Lipid/polyisoprenoid-binding, YceI-like"/>
    <property type="match status" value="1"/>
</dbReference>
<evidence type="ECO:0000259" key="1">
    <source>
        <dbReference type="SMART" id="SM00867"/>
    </source>
</evidence>
<evidence type="ECO:0000313" key="3">
    <source>
        <dbReference type="Proteomes" id="UP000199469"/>
    </source>
</evidence>
<dbReference type="PANTHER" id="PTHR34406">
    <property type="entry name" value="PROTEIN YCEI"/>
    <property type="match status" value="1"/>
</dbReference>
<proteinExistence type="predicted"/>
<dbReference type="InterPro" id="IPR007372">
    <property type="entry name" value="Lipid/polyisoprenoid-bd_YceI"/>
</dbReference>
<keyword evidence="3" id="KW-1185">Reference proteome</keyword>
<dbReference type="PANTHER" id="PTHR34406:SF1">
    <property type="entry name" value="PROTEIN YCEI"/>
    <property type="match status" value="1"/>
</dbReference>
<feature type="domain" description="Lipid/polyisoprenoid-binding YceI-like" evidence="1">
    <location>
        <begin position="64"/>
        <end position="237"/>
    </location>
</feature>